<reference evidence="6" key="1">
    <citation type="submission" date="2015-10" db="EMBL/GenBank/DDBJ databases">
        <authorList>
            <person name="Gilbert D.G."/>
        </authorList>
    </citation>
    <scope>NUCLEOTIDE SEQUENCE</scope>
</reference>
<dbReference type="FunFam" id="2.60.120.10:FF:000004">
    <property type="entry name" value="Fumarate/nitrate reduction transcriptional regulator Fnr"/>
    <property type="match status" value="1"/>
</dbReference>
<dbReference type="GO" id="GO:0003700">
    <property type="term" value="F:DNA-binding transcription factor activity"/>
    <property type="evidence" value="ECO:0007669"/>
    <property type="project" value="TreeGrafter"/>
</dbReference>
<dbReference type="InterPro" id="IPR036390">
    <property type="entry name" value="WH_DNA-bd_sf"/>
</dbReference>
<dbReference type="Gene3D" id="2.60.120.10">
    <property type="entry name" value="Jelly Rolls"/>
    <property type="match status" value="1"/>
</dbReference>
<dbReference type="AlphaFoldDB" id="A0A170PMI0"/>
<evidence type="ECO:0000256" key="2">
    <source>
        <dbReference type="ARBA" id="ARBA00023125"/>
    </source>
</evidence>
<dbReference type="InterPro" id="IPR018490">
    <property type="entry name" value="cNMP-bd_dom_sf"/>
</dbReference>
<dbReference type="CDD" id="cd00038">
    <property type="entry name" value="CAP_ED"/>
    <property type="match status" value="1"/>
</dbReference>
<dbReference type="CDD" id="cd00092">
    <property type="entry name" value="HTH_CRP"/>
    <property type="match status" value="1"/>
</dbReference>
<organism evidence="6">
    <name type="scientific">hydrothermal vent metagenome</name>
    <dbReference type="NCBI Taxonomy" id="652676"/>
    <lineage>
        <taxon>unclassified sequences</taxon>
        <taxon>metagenomes</taxon>
        <taxon>ecological metagenomes</taxon>
    </lineage>
</organism>
<keyword evidence="1" id="KW-0805">Transcription regulation</keyword>
<dbReference type="PANTHER" id="PTHR24567:SF75">
    <property type="entry name" value="FUMARATE AND NITRATE REDUCTION REGULATORY PROTEIN"/>
    <property type="match status" value="1"/>
</dbReference>
<dbReference type="SMART" id="SM00419">
    <property type="entry name" value="HTH_CRP"/>
    <property type="match status" value="1"/>
</dbReference>
<dbReference type="InterPro" id="IPR000595">
    <property type="entry name" value="cNMP-bd_dom"/>
</dbReference>
<dbReference type="Gene3D" id="1.10.10.10">
    <property type="entry name" value="Winged helix-like DNA-binding domain superfamily/Winged helix DNA-binding domain"/>
    <property type="match status" value="1"/>
</dbReference>
<evidence type="ECO:0000256" key="3">
    <source>
        <dbReference type="ARBA" id="ARBA00023163"/>
    </source>
</evidence>
<dbReference type="NCBIfam" id="NF008365">
    <property type="entry name" value="PRK11161.1"/>
    <property type="match status" value="1"/>
</dbReference>
<dbReference type="Pfam" id="PF00027">
    <property type="entry name" value="cNMP_binding"/>
    <property type="match status" value="1"/>
</dbReference>
<evidence type="ECO:0000259" key="5">
    <source>
        <dbReference type="PROSITE" id="PS51063"/>
    </source>
</evidence>
<gene>
    <name evidence="6" type="ORF">MGWOODY_Tha2902</name>
</gene>
<dbReference type="PANTHER" id="PTHR24567">
    <property type="entry name" value="CRP FAMILY TRANSCRIPTIONAL REGULATORY PROTEIN"/>
    <property type="match status" value="1"/>
</dbReference>
<evidence type="ECO:0000259" key="4">
    <source>
        <dbReference type="PROSITE" id="PS50042"/>
    </source>
</evidence>
<feature type="domain" description="Cyclic nucleotide-binding" evidence="4">
    <location>
        <begin position="31"/>
        <end position="101"/>
    </location>
</feature>
<proteinExistence type="predicted"/>
<sequence>MKTPSTSPTSGTPLRGTQPHCQTCSLNALCLPLSLKDTDMERLDDIIRRGRPIQKGQLLFQQGETFQSVFAVRTGALKTYTLASNGEEQITGFHLASELIGLSGYDAGSYPLTAKALETTTVCEIPLPQLDTLADELPDLRKQLMRTMGTEIRHDQNMMLLLSKKNAEERVASFLLDISQRYQRRGFSASHFRLPMSRVDISNYLGLAVETISRVFTRFQNNELIETQGKEIILRDMDALYEMAGLVSSTHCEKHDE</sequence>
<dbReference type="InterPro" id="IPR036388">
    <property type="entry name" value="WH-like_DNA-bd_sf"/>
</dbReference>
<dbReference type="FunFam" id="1.10.10.10:FF:000028">
    <property type="entry name" value="Fumarate/nitrate reduction transcriptional regulator Fnr"/>
    <property type="match status" value="1"/>
</dbReference>
<evidence type="ECO:0000256" key="1">
    <source>
        <dbReference type="ARBA" id="ARBA00023015"/>
    </source>
</evidence>
<keyword evidence="2" id="KW-0238">DNA-binding</keyword>
<name>A0A170PMI0_9ZZZZ</name>
<dbReference type="SUPFAM" id="SSF51206">
    <property type="entry name" value="cAMP-binding domain-like"/>
    <property type="match status" value="1"/>
</dbReference>
<protein>
    <submittedName>
        <fullName evidence="6">Fumarate and nitrate reduction regulatory protein</fullName>
    </submittedName>
</protein>
<dbReference type="EMBL" id="CZQC01000071">
    <property type="protein sequence ID" value="CUS42826.1"/>
    <property type="molecule type" value="Genomic_DNA"/>
</dbReference>
<accession>A0A170PMI0</accession>
<evidence type="ECO:0000313" key="6">
    <source>
        <dbReference type="EMBL" id="CUS42826.1"/>
    </source>
</evidence>
<dbReference type="SUPFAM" id="SSF46785">
    <property type="entry name" value="Winged helix' DNA-binding domain"/>
    <property type="match status" value="1"/>
</dbReference>
<dbReference type="InterPro" id="IPR050397">
    <property type="entry name" value="Env_Response_Regulators"/>
</dbReference>
<dbReference type="Pfam" id="PF13545">
    <property type="entry name" value="HTH_Crp_2"/>
    <property type="match status" value="1"/>
</dbReference>
<dbReference type="InterPro" id="IPR012318">
    <property type="entry name" value="HTH_CRP"/>
</dbReference>
<keyword evidence="3" id="KW-0804">Transcription</keyword>
<dbReference type="PROSITE" id="PS50042">
    <property type="entry name" value="CNMP_BINDING_3"/>
    <property type="match status" value="1"/>
</dbReference>
<feature type="domain" description="HTH crp-type" evidence="5">
    <location>
        <begin position="165"/>
        <end position="238"/>
    </location>
</feature>
<dbReference type="GO" id="GO:0003677">
    <property type="term" value="F:DNA binding"/>
    <property type="evidence" value="ECO:0007669"/>
    <property type="project" value="UniProtKB-KW"/>
</dbReference>
<dbReference type="PRINTS" id="PR00034">
    <property type="entry name" value="HTHCRP"/>
</dbReference>
<dbReference type="GO" id="GO:0005829">
    <property type="term" value="C:cytosol"/>
    <property type="evidence" value="ECO:0007669"/>
    <property type="project" value="TreeGrafter"/>
</dbReference>
<dbReference type="InterPro" id="IPR014710">
    <property type="entry name" value="RmlC-like_jellyroll"/>
</dbReference>
<dbReference type="PROSITE" id="PS51063">
    <property type="entry name" value="HTH_CRP_2"/>
    <property type="match status" value="1"/>
</dbReference>
<dbReference type="SMART" id="SM00100">
    <property type="entry name" value="cNMP"/>
    <property type="match status" value="1"/>
</dbReference>